<gene>
    <name evidence="1" type="ORF">BaRGS_00005451</name>
</gene>
<keyword evidence="2" id="KW-1185">Reference proteome</keyword>
<accession>A0ABD0LUI1</accession>
<dbReference type="AlphaFoldDB" id="A0ABD0LUI1"/>
<evidence type="ECO:0000313" key="2">
    <source>
        <dbReference type="Proteomes" id="UP001519460"/>
    </source>
</evidence>
<organism evidence="1 2">
    <name type="scientific">Batillaria attramentaria</name>
    <dbReference type="NCBI Taxonomy" id="370345"/>
    <lineage>
        <taxon>Eukaryota</taxon>
        <taxon>Metazoa</taxon>
        <taxon>Spiralia</taxon>
        <taxon>Lophotrochozoa</taxon>
        <taxon>Mollusca</taxon>
        <taxon>Gastropoda</taxon>
        <taxon>Caenogastropoda</taxon>
        <taxon>Sorbeoconcha</taxon>
        <taxon>Cerithioidea</taxon>
        <taxon>Batillariidae</taxon>
        <taxon>Batillaria</taxon>
    </lineage>
</organism>
<comment type="caution">
    <text evidence="1">The sequence shown here is derived from an EMBL/GenBank/DDBJ whole genome shotgun (WGS) entry which is preliminary data.</text>
</comment>
<sequence length="95" mass="10289">MIRGQVAYNFIPTDHVLAIGVKWSCCENIRTSLSSQRSSWASPKLSCGDLDTRFGAVSPPTLETSNFNGKNIQDYLRSCILGFIPSGSDFTALGA</sequence>
<dbReference type="Proteomes" id="UP001519460">
    <property type="component" value="Unassembled WGS sequence"/>
</dbReference>
<reference evidence="1 2" key="1">
    <citation type="journal article" date="2023" name="Sci. Data">
        <title>Genome assembly of the Korean intertidal mud-creeper Batillaria attramentaria.</title>
        <authorList>
            <person name="Patra A.K."/>
            <person name="Ho P.T."/>
            <person name="Jun S."/>
            <person name="Lee S.J."/>
            <person name="Kim Y."/>
            <person name="Won Y.J."/>
        </authorList>
    </citation>
    <scope>NUCLEOTIDE SEQUENCE [LARGE SCALE GENOMIC DNA]</scope>
    <source>
        <strain evidence="1">Wonlab-2016</strain>
    </source>
</reference>
<name>A0ABD0LUI1_9CAEN</name>
<protein>
    <submittedName>
        <fullName evidence="1">Uncharacterized protein</fullName>
    </submittedName>
</protein>
<proteinExistence type="predicted"/>
<dbReference type="EMBL" id="JACVVK020000021">
    <property type="protein sequence ID" value="KAK7503186.1"/>
    <property type="molecule type" value="Genomic_DNA"/>
</dbReference>
<evidence type="ECO:0000313" key="1">
    <source>
        <dbReference type="EMBL" id="KAK7503186.1"/>
    </source>
</evidence>